<reference evidence="5 6" key="1">
    <citation type="journal article" date="2019" name="Int. J. Syst. Evol. Microbiol.">
        <title>The Global Catalogue of Microorganisms (GCM) 10K type strain sequencing project: providing services to taxonomists for standard genome sequencing and annotation.</title>
        <authorList>
            <consortium name="The Broad Institute Genomics Platform"/>
            <consortium name="The Broad Institute Genome Sequencing Center for Infectious Disease"/>
            <person name="Wu L."/>
            <person name="Ma J."/>
        </authorList>
    </citation>
    <scope>NUCLEOTIDE SEQUENCE [LARGE SCALE GENOMIC DNA]</scope>
    <source>
        <strain evidence="5 6">CGMCC 1.10390</strain>
    </source>
</reference>
<comment type="cofactor">
    <cofactor evidence="1">
        <name>Zn(2+)</name>
        <dbReference type="ChEBI" id="CHEBI:29105"/>
    </cofactor>
</comment>
<evidence type="ECO:0000256" key="2">
    <source>
        <dbReference type="ARBA" id="ARBA00022723"/>
    </source>
</evidence>
<proteinExistence type="predicted"/>
<keyword evidence="2" id="KW-0479">Metal-binding</keyword>
<keyword evidence="6" id="KW-1185">Reference proteome</keyword>
<dbReference type="RefSeq" id="WP_256399601.1">
    <property type="nucleotide sequence ID" value="NZ_JANHJR010000002.1"/>
</dbReference>
<evidence type="ECO:0000313" key="5">
    <source>
        <dbReference type="EMBL" id="MFD1644328.1"/>
    </source>
</evidence>
<evidence type="ECO:0000256" key="3">
    <source>
        <dbReference type="ARBA" id="ARBA00022801"/>
    </source>
</evidence>
<dbReference type="GO" id="GO:0016787">
    <property type="term" value="F:hydrolase activity"/>
    <property type="evidence" value="ECO:0007669"/>
    <property type="project" value="UniProtKB-KW"/>
</dbReference>
<organism evidence="5 6">
    <name type="scientific">Haloarchaeobius litoreus</name>
    <dbReference type="NCBI Taxonomy" id="755306"/>
    <lineage>
        <taxon>Archaea</taxon>
        <taxon>Methanobacteriati</taxon>
        <taxon>Methanobacteriota</taxon>
        <taxon>Stenosarchaea group</taxon>
        <taxon>Halobacteria</taxon>
        <taxon>Halobacteriales</taxon>
        <taxon>Halorubellaceae</taxon>
        <taxon>Haloarchaeobius</taxon>
    </lineage>
</organism>
<dbReference type="InterPro" id="IPR024087">
    <property type="entry name" value="Creatininase-like_sf"/>
</dbReference>
<accession>A0ABD6DFT7</accession>
<keyword evidence="3" id="KW-0378">Hydrolase</keyword>
<dbReference type="Proteomes" id="UP001597034">
    <property type="component" value="Unassembled WGS sequence"/>
</dbReference>
<dbReference type="SUPFAM" id="SSF102215">
    <property type="entry name" value="Creatininase"/>
    <property type="match status" value="1"/>
</dbReference>
<dbReference type="Pfam" id="PF02633">
    <property type="entry name" value="Creatininase"/>
    <property type="match status" value="1"/>
</dbReference>
<dbReference type="EMBL" id="JBHUDO010000001">
    <property type="protein sequence ID" value="MFD1644328.1"/>
    <property type="molecule type" value="Genomic_DNA"/>
</dbReference>
<evidence type="ECO:0000256" key="4">
    <source>
        <dbReference type="ARBA" id="ARBA00022833"/>
    </source>
</evidence>
<dbReference type="PANTHER" id="PTHR35005:SF1">
    <property type="entry name" value="2-AMINO-5-FORMYLAMINO-6-RIBOSYLAMINOPYRIMIDIN-4(3H)-ONE 5'-MONOPHOSPHATE DEFORMYLASE"/>
    <property type="match status" value="1"/>
</dbReference>
<evidence type="ECO:0000256" key="1">
    <source>
        <dbReference type="ARBA" id="ARBA00001947"/>
    </source>
</evidence>
<evidence type="ECO:0000313" key="6">
    <source>
        <dbReference type="Proteomes" id="UP001597034"/>
    </source>
</evidence>
<comment type="caution">
    <text evidence="5">The sequence shown here is derived from an EMBL/GenBank/DDBJ whole genome shotgun (WGS) entry which is preliminary data.</text>
</comment>
<keyword evidence="4" id="KW-0862">Zinc</keyword>
<gene>
    <name evidence="5" type="ORF">ACFSBL_01395</name>
</gene>
<protein>
    <submittedName>
        <fullName evidence="5">Creatininase family protein</fullName>
    </submittedName>
</protein>
<dbReference type="AlphaFoldDB" id="A0ABD6DFT7"/>
<dbReference type="PANTHER" id="PTHR35005">
    <property type="entry name" value="3-DEHYDRO-SCYLLO-INOSOSE HYDROLASE"/>
    <property type="match status" value="1"/>
</dbReference>
<name>A0ABD6DFT7_9EURY</name>
<sequence length="240" mass="25053">MQLTDATWTDVRDADADVAFLPVGSTEQHGPHAPLGTDAMSAAEIAARAADAADFDPLVAPVVPVGIAEEHRQFDGTLWVSEDTFRAYVRETAESLAHHGVDYVVVVNGHGGNTAAVQEICARVTRDETAYAVPFTWFDTVDSDLLDGLGHGGPVETSVVAAIDSDLVHPDRYDEAAAGAGDGFGDWVAGVNVAYDFSEFAESGNVGDPSTASAERGAAVLEDAAAKLLALVDGLRERSA</sequence>
<dbReference type="GO" id="GO:0046872">
    <property type="term" value="F:metal ion binding"/>
    <property type="evidence" value="ECO:0007669"/>
    <property type="project" value="UniProtKB-KW"/>
</dbReference>
<dbReference type="Gene3D" id="3.40.50.10310">
    <property type="entry name" value="Creatininase"/>
    <property type="match status" value="1"/>
</dbReference>
<dbReference type="InterPro" id="IPR003785">
    <property type="entry name" value="Creatininase/forma_Hydrolase"/>
</dbReference>